<name>A0A5J4VLK0_9EUKA</name>
<dbReference type="EMBL" id="SNRW01006275">
    <property type="protein sequence ID" value="KAA6383380.1"/>
    <property type="molecule type" value="Genomic_DNA"/>
</dbReference>
<dbReference type="Proteomes" id="UP000324800">
    <property type="component" value="Unassembled WGS sequence"/>
</dbReference>
<comment type="caution">
    <text evidence="1">The sequence shown here is derived from an EMBL/GenBank/DDBJ whole genome shotgun (WGS) entry which is preliminary data.</text>
</comment>
<evidence type="ECO:0000313" key="2">
    <source>
        <dbReference type="Proteomes" id="UP000324800"/>
    </source>
</evidence>
<accession>A0A5J4VLK0</accession>
<reference evidence="1 2" key="1">
    <citation type="submission" date="2019-03" db="EMBL/GenBank/DDBJ databases">
        <title>Single cell metagenomics reveals metabolic interactions within the superorganism composed of flagellate Streblomastix strix and complex community of Bacteroidetes bacteria on its surface.</title>
        <authorList>
            <person name="Treitli S.C."/>
            <person name="Kolisko M."/>
            <person name="Husnik F."/>
            <person name="Keeling P."/>
            <person name="Hampl V."/>
        </authorList>
    </citation>
    <scope>NUCLEOTIDE SEQUENCE [LARGE SCALE GENOMIC DNA]</scope>
    <source>
        <strain evidence="1">ST1C</strain>
    </source>
</reference>
<sequence length="87" mass="10307">MRSAKIRLYDLAIGQVQLERFEIEMFKKGTQETTVVLSFDCYFQELCVFAPNLHDLHGQKLLVFNYGETFESFKIAQFWFESSQKKI</sequence>
<gene>
    <name evidence="1" type="ORF">EZS28_021093</name>
</gene>
<organism evidence="1 2">
    <name type="scientific">Streblomastix strix</name>
    <dbReference type="NCBI Taxonomy" id="222440"/>
    <lineage>
        <taxon>Eukaryota</taxon>
        <taxon>Metamonada</taxon>
        <taxon>Preaxostyla</taxon>
        <taxon>Oxymonadida</taxon>
        <taxon>Streblomastigidae</taxon>
        <taxon>Streblomastix</taxon>
    </lineage>
</organism>
<evidence type="ECO:0000313" key="1">
    <source>
        <dbReference type="EMBL" id="KAA6383380.1"/>
    </source>
</evidence>
<protein>
    <submittedName>
        <fullName evidence="1">Uncharacterized protein</fullName>
    </submittedName>
</protein>
<dbReference type="AlphaFoldDB" id="A0A5J4VLK0"/>
<proteinExistence type="predicted"/>